<feature type="region of interest" description="Disordered" evidence="1">
    <location>
        <begin position="1"/>
        <end position="51"/>
    </location>
</feature>
<keyword evidence="2" id="KW-1133">Transmembrane helix</keyword>
<dbReference type="Pfam" id="PF25917">
    <property type="entry name" value="BSH_RND"/>
    <property type="match status" value="1"/>
</dbReference>
<sequence>MASPTLSKSSLTKSTPTAPSTATDDAPPASAVASTPSTVSPMTSEPKDKLAGKPHAHASWWLFNLIIPFAIVVAAVVTVWWLGKVEPAQRPPADASRAGRMKLLTPIRAEQIKSMSDFNQRLQLQVDGTVVPFREVRIATEVAGQIVFKSDKCEAGAFVKKGDLLMRIDPTDYELEVARLTRLKEQEYEALGEVDQEMANAKRLIEVATQDETLQQREVDRLKSLPDGFASEGEIDKAKRAALQSTQQRVGYENQLDLLRKRRSRLEASERLAAAQLNTANVNLERTEIRSPIDGVIVNEDAELNTFVARGNTIVTIEDTTKVEVATSLRMDQLYWVLDQADRSSTAPQTDSRGYDIPETAAIVEFEISGREGKVYRWDGRLMSYDGIGLDPATRTVPVRILVDDPKAFRTQGGAAALSGPTTLVRGMYVTVKLLIEPKTPLVVIPAEAMKPGNRAWEFVPDESVLQLPPSAATASDELGVDGDPTPTMIVSQVNAVEGEAGGTQPSQEQSSGATTSSETANAFNPSQWRAGRIVNRDSIFPVESLSVEGVFAESDQDNPLQNRDRKWWVCEVQNQTMKVGAYVVVSPVGVVDGDTMPARMPAQMPTSMPAHEETTAQYPAAANPVIATDGQREANKEAVK</sequence>
<comment type="caution">
    <text evidence="4">The sequence shown here is derived from an EMBL/GenBank/DDBJ whole genome shotgun (WGS) entry which is preliminary data.</text>
</comment>
<dbReference type="OrthoDB" id="233363at2"/>
<keyword evidence="2" id="KW-0472">Membrane</keyword>
<gene>
    <name evidence="4" type="primary">mdtN</name>
    <name evidence="4" type="ORF">Pla52o_41670</name>
</gene>
<proteinExistence type="predicted"/>
<dbReference type="PANTHER" id="PTHR30367">
    <property type="entry name" value="P-HYDROXYBENZOIC ACID EFFLUX PUMP SUBUNIT AAEA-RELATED"/>
    <property type="match status" value="1"/>
</dbReference>
<feature type="transmembrane region" description="Helical" evidence="2">
    <location>
        <begin position="60"/>
        <end position="82"/>
    </location>
</feature>
<dbReference type="InterPro" id="IPR058625">
    <property type="entry name" value="MdtA-like_BSH"/>
</dbReference>
<evidence type="ECO:0000313" key="4">
    <source>
        <dbReference type="EMBL" id="TWU21133.1"/>
    </source>
</evidence>
<dbReference type="Gene3D" id="1.10.287.470">
    <property type="entry name" value="Helix hairpin bin"/>
    <property type="match status" value="1"/>
</dbReference>
<keyword evidence="2" id="KW-0812">Transmembrane</keyword>
<evidence type="ECO:0000256" key="2">
    <source>
        <dbReference type="SAM" id="Phobius"/>
    </source>
</evidence>
<dbReference type="Gene3D" id="2.40.50.100">
    <property type="match status" value="1"/>
</dbReference>
<dbReference type="SUPFAM" id="SSF111369">
    <property type="entry name" value="HlyD-like secretion proteins"/>
    <property type="match status" value="1"/>
</dbReference>
<evidence type="ECO:0000259" key="3">
    <source>
        <dbReference type="Pfam" id="PF25917"/>
    </source>
</evidence>
<dbReference type="Gene3D" id="2.40.30.170">
    <property type="match status" value="1"/>
</dbReference>
<feature type="region of interest" description="Disordered" evidence="1">
    <location>
        <begin position="499"/>
        <end position="525"/>
    </location>
</feature>
<evidence type="ECO:0000313" key="5">
    <source>
        <dbReference type="Proteomes" id="UP000316304"/>
    </source>
</evidence>
<dbReference type="EMBL" id="SJPT01000007">
    <property type="protein sequence ID" value="TWU21133.1"/>
    <property type="molecule type" value="Genomic_DNA"/>
</dbReference>
<reference evidence="4 5" key="1">
    <citation type="submission" date="2019-02" db="EMBL/GenBank/DDBJ databases">
        <title>Deep-cultivation of Planctomycetes and their phenomic and genomic characterization uncovers novel biology.</title>
        <authorList>
            <person name="Wiegand S."/>
            <person name="Jogler M."/>
            <person name="Boedeker C."/>
            <person name="Pinto D."/>
            <person name="Vollmers J."/>
            <person name="Rivas-Marin E."/>
            <person name="Kohn T."/>
            <person name="Peeters S.H."/>
            <person name="Heuer A."/>
            <person name="Rast P."/>
            <person name="Oberbeckmann S."/>
            <person name="Bunk B."/>
            <person name="Jeske O."/>
            <person name="Meyerdierks A."/>
            <person name="Storesund J.E."/>
            <person name="Kallscheuer N."/>
            <person name="Luecker S."/>
            <person name="Lage O.M."/>
            <person name="Pohl T."/>
            <person name="Merkel B.J."/>
            <person name="Hornburger P."/>
            <person name="Mueller R.-W."/>
            <person name="Bruemmer F."/>
            <person name="Labrenz M."/>
            <person name="Spormann A.M."/>
            <person name="Op Den Camp H."/>
            <person name="Overmann J."/>
            <person name="Amann R."/>
            <person name="Jetten M.S.M."/>
            <person name="Mascher T."/>
            <person name="Medema M.H."/>
            <person name="Devos D.P."/>
            <person name="Kaster A.-K."/>
            <person name="Ovreas L."/>
            <person name="Rohde M."/>
            <person name="Galperin M.Y."/>
            <person name="Jogler C."/>
        </authorList>
    </citation>
    <scope>NUCLEOTIDE SEQUENCE [LARGE SCALE GENOMIC DNA]</scope>
    <source>
        <strain evidence="4 5">Pla52o</strain>
    </source>
</reference>
<organism evidence="4 5">
    <name type="scientific">Novipirellula galeiformis</name>
    <dbReference type="NCBI Taxonomy" id="2528004"/>
    <lineage>
        <taxon>Bacteria</taxon>
        <taxon>Pseudomonadati</taxon>
        <taxon>Planctomycetota</taxon>
        <taxon>Planctomycetia</taxon>
        <taxon>Pirellulales</taxon>
        <taxon>Pirellulaceae</taxon>
        <taxon>Novipirellula</taxon>
    </lineage>
</organism>
<dbReference type="PANTHER" id="PTHR30367:SF1">
    <property type="entry name" value="MULTIDRUG RESISTANCE PROTEIN MDTN"/>
    <property type="match status" value="1"/>
</dbReference>
<feature type="domain" description="Multidrug resistance protein MdtA-like barrel-sandwich hybrid" evidence="3">
    <location>
        <begin position="134"/>
        <end position="314"/>
    </location>
</feature>
<evidence type="ECO:0000256" key="1">
    <source>
        <dbReference type="SAM" id="MobiDB-lite"/>
    </source>
</evidence>
<dbReference type="Proteomes" id="UP000316304">
    <property type="component" value="Unassembled WGS sequence"/>
</dbReference>
<accession>A0A5C6C8V3</accession>
<dbReference type="AlphaFoldDB" id="A0A5C6C8V3"/>
<name>A0A5C6C8V3_9BACT</name>
<feature type="compositionally biased region" description="Low complexity" evidence="1">
    <location>
        <begin position="1"/>
        <end position="41"/>
    </location>
</feature>
<feature type="compositionally biased region" description="Polar residues" evidence="1">
    <location>
        <begin position="504"/>
        <end position="525"/>
    </location>
</feature>
<protein>
    <submittedName>
        <fullName evidence="4">Multidrug resistance protein MdtN</fullName>
    </submittedName>
</protein>
<keyword evidence="5" id="KW-1185">Reference proteome</keyword>
<dbReference type="InterPro" id="IPR050393">
    <property type="entry name" value="MFP_Efflux_Pump"/>
</dbReference>